<feature type="region of interest" description="Disordered" evidence="1">
    <location>
        <begin position="329"/>
        <end position="348"/>
    </location>
</feature>
<reference evidence="4" key="1">
    <citation type="journal article" date="2019" name="Int. J. Syst. Evol. Microbiol.">
        <title>The Global Catalogue of Microorganisms (GCM) 10K type strain sequencing project: providing services to taxonomists for standard genome sequencing and annotation.</title>
        <authorList>
            <consortium name="The Broad Institute Genomics Platform"/>
            <consortium name="The Broad Institute Genome Sequencing Center for Infectious Disease"/>
            <person name="Wu L."/>
            <person name="Ma J."/>
        </authorList>
    </citation>
    <scope>NUCLEOTIDE SEQUENCE [LARGE SCALE GENOMIC DNA]</scope>
    <source>
        <strain evidence="4">CGMCC 4.7323</strain>
    </source>
</reference>
<dbReference type="InterPro" id="IPR002575">
    <property type="entry name" value="Aminoglycoside_PTrfase"/>
</dbReference>
<comment type="caution">
    <text evidence="3">The sequence shown here is derived from an EMBL/GenBank/DDBJ whole genome shotgun (WGS) entry which is preliminary data.</text>
</comment>
<evidence type="ECO:0000313" key="3">
    <source>
        <dbReference type="EMBL" id="GGN39405.1"/>
    </source>
</evidence>
<evidence type="ECO:0000256" key="1">
    <source>
        <dbReference type="SAM" id="MobiDB-lite"/>
    </source>
</evidence>
<name>A0ABQ2J7M0_9ACTN</name>
<evidence type="ECO:0000313" key="4">
    <source>
        <dbReference type="Proteomes" id="UP000600080"/>
    </source>
</evidence>
<dbReference type="SUPFAM" id="SSF56112">
    <property type="entry name" value="Protein kinase-like (PK-like)"/>
    <property type="match status" value="1"/>
</dbReference>
<dbReference type="EMBL" id="BMND01000005">
    <property type="protein sequence ID" value="GGN39405.1"/>
    <property type="molecule type" value="Genomic_DNA"/>
</dbReference>
<accession>A0ABQ2J7M0</accession>
<organism evidence="3 4">
    <name type="scientific">Streptomyces kronopolitis</name>
    <dbReference type="NCBI Taxonomy" id="1612435"/>
    <lineage>
        <taxon>Bacteria</taxon>
        <taxon>Bacillati</taxon>
        <taxon>Actinomycetota</taxon>
        <taxon>Actinomycetes</taxon>
        <taxon>Kitasatosporales</taxon>
        <taxon>Streptomycetaceae</taxon>
        <taxon>Streptomyces</taxon>
    </lineage>
</organism>
<feature type="region of interest" description="Disordered" evidence="1">
    <location>
        <begin position="369"/>
        <end position="465"/>
    </location>
</feature>
<sequence length="465" mass="49685">MYAASSAVTVPRPHRPHPTGSGPYLDPAPSAGAVTGLPGGRTRRAHGTGTQPLSGRLDLSGPQGAQLRAAVASVQRICPEFNPVQVLRRSGKSVLLVGTTGRMTAVAKCLLDQSPAWAERFRQEISAYRAFVRHRPPVRVPRLVAADPDNCTLIVERMPGRVAALTRHPSEAPPRADVRAALGAICRVNLWRPPAGLFDTPLDYAGRIGRYHDLGLLTDRDLGDLQKLLHGLSHTQGQFCHGDALLNNVLLSPAGPVLLDWDHAGWYLPGYDLATLWSVLGDAPVARRQISQLAQNAGPASRDAFLVNLMLVLTREIRRYETAIQRTMHEPAPTGAPGPGQPGAAAAGEEQRLLLRRLHDDCQMARRAVRAAVGTPSGDDERRARARGAPLSHAPPRPGPATVRPPTAGPGPRPAKVRHVPRATAAAFAGPRPRPRASSPTPSLVHSTDAPQARRGAGKTPRETP</sequence>
<protein>
    <recommendedName>
        <fullName evidence="2">Aminoglycoside phosphotransferase domain-containing protein</fullName>
    </recommendedName>
</protein>
<dbReference type="Gene3D" id="3.90.1200.10">
    <property type="match status" value="1"/>
</dbReference>
<feature type="compositionally biased region" description="Low complexity" evidence="1">
    <location>
        <begin position="422"/>
        <end position="443"/>
    </location>
</feature>
<proteinExistence type="predicted"/>
<dbReference type="Proteomes" id="UP000600080">
    <property type="component" value="Unassembled WGS sequence"/>
</dbReference>
<feature type="domain" description="Aminoglycoside phosphotransferase" evidence="2">
    <location>
        <begin position="96"/>
        <end position="300"/>
    </location>
</feature>
<dbReference type="InterPro" id="IPR011009">
    <property type="entry name" value="Kinase-like_dom_sf"/>
</dbReference>
<dbReference type="Pfam" id="PF01636">
    <property type="entry name" value="APH"/>
    <property type="match status" value="1"/>
</dbReference>
<evidence type="ECO:0000259" key="2">
    <source>
        <dbReference type="Pfam" id="PF01636"/>
    </source>
</evidence>
<feature type="region of interest" description="Disordered" evidence="1">
    <location>
        <begin position="1"/>
        <end position="61"/>
    </location>
</feature>
<keyword evidence="4" id="KW-1185">Reference proteome</keyword>
<gene>
    <name evidence="3" type="ORF">GCM10012285_16340</name>
</gene>